<reference evidence="1 2" key="1">
    <citation type="submission" date="2016-02" db="EMBL/GenBank/DDBJ databases">
        <title>Genome analysis of coral dinoflagellate symbionts highlights evolutionary adaptations to a symbiotic lifestyle.</title>
        <authorList>
            <person name="Aranda M."/>
            <person name="Li Y."/>
            <person name="Liew Y.J."/>
            <person name="Baumgarten S."/>
            <person name="Simakov O."/>
            <person name="Wilson M."/>
            <person name="Piel J."/>
            <person name="Ashoor H."/>
            <person name="Bougouffa S."/>
            <person name="Bajic V.B."/>
            <person name="Ryu T."/>
            <person name="Ravasi T."/>
            <person name="Bayer T."/>
            <person name="Micklem G."/>
            <person name="Kim H."/>
            <person name="Bhak J."/>
            <person name="Lajeunesse T.C."/>
            <person name="Voolstra C.R."/>
        </authorList>
    </citation>
    <scope>NUCLEOTIDE SEQUENCE [LARGE SCALE GENOMIC DNA]</scope>
    <source>
        <strain evidence="1 2">CCMP2467</strain>
    </source>
</reference>
<name>A0A1Q9ELT0_SYMMI</name>
<evidence type="ECO:0000313" key="2">
    <source>
        <dbReference type="Proteomes" id="UP000186817"/>
    </source>
</evidence>
<evidence type="ECO:0000313" key="1">
    <source>
        <dbReference type="EMBL" id="OLQ08357.1"/>
    </source>
</evidence>
<organism evidence="1 2">
    <name type="scientific">Symbiodinium microadriaticum</name>
    <name type="common">Dinoflagellate</name>
    <name type="synonym">Zooxanthella microadriatica</name>
    <dbReference type="NCBI Taxonomy" id="2951"/>
    <lineage>
        <taxon>Eukaryota</taxon>
        <taxon>Sar</taxon>
        <taxon>Alveolata</taxon>
        <taxon>Dinophyceae</taxon>
        <taxon>Suessiales</taxon>
        <taxon>Symbiodiniaceae</taxon>
        <taxon>Symbiodinium</taxon>
    </lineage>
</organism>
<accession>A0A1Q9ELT0</accession>
<dbReference type="SUPFAM" id="SSF48403">
    <property type="entry name" value="Ankyrin repeat"/>
    <property type="match status" value="1"/>
</dbReference>
<sequence>MHDMGVVKFLLQGDGLHTGANANQKVGKSTPLRVLMAHWQSRPLSEFEAMARLLQDHKMDINLPVNKGMSALVQALLDCSYELVDILLQLGANPESKYRKTASEWAAKCDSVEPAAGGKFTKLLEKFKKKLEAKPKAA</sequence>
<dbReference type="OrthoDB" id="422828at2759"/>
<comment type="caution">
    <text evidence="1">The sequence shown here is derived from an EMBL/GenBank/DDBJ whole genome shotgun (WGS) entry which is preliminary data.</text>
</comment>
<keyword evidence="2" id="KW-1185">Reference proteome</keyword>
<gene>
    <name evidence="1" type="ORF">AK812_SmicGene8140</name>
</gene>
<protein>
    <submittedName>
        <fullName evidence="1">Uncharacterized protein</fullName>
    </submittedName>
</protein>
<dbReference type="InterPro" id="IPR036770">
    <property type="entry name" value="Ankyrin_rpt-contain_sf"/>
</dbReference>
<dbReference type="Gene3D" id="1.25.40.20">
    <property type="entry name" value="Ankyrin repeat-containing domain"/>
    <property type="match status" value="1"/>
</dbReference>
<dbReference type="EMBL" id="LSRX01000119">
    <property type="protein sequence ID" value="OLQ08357.1"/>
    <property type="molecule type" value="Genomic_DNA"/>
</dbReference>
<dbReference type="AlphaFoldDB" id="A0A1Q9ELT0"/>
<dbReference type="Proteomes" id="UP000186817">
    <property type="component" value="Unassembled WGS sequence"/>
</dbReference>
<proteinExistence type="predicted"/>